<keyword evidence="1" id="KW-0812">Transmembrane</keyword>
<accession>A0A329MN34</accession>
<dbReference type="EMBL" id="QMFB01000005">
    <property type="protein sequence ID" value="RAV21285.1"/>
    <property type="molecule type" value="Genomic_DNA"/>
</dbReference>
<keyword evidence="1" id="KW-1133">Transmembrane helix</keyword>
<feature type="transmembrane region" description="Helical" evidence="1">
    <location>
        <begin position="6"/>
        <end position="25"/>
    </location>
</feature>
<dbReference type="AlphaFoldDB" id="A0A329MN34"/>
<evidence type="ECO:0000313" key="2">
    <source>
        <dbReference type="EMBL" id="RAV21285.1"/>
    </source>
</evidence>
<keyword evidence="3" id="KW-1185">Reference proteome</keyword>
<evidence type="ECO:0000313" key="3">
    <source>
        <dbReference type="Proteomes" id="UP000250369"/>
    </source>
</evidence>
<evidence type="ECO:0000256" key="1">
    <source>
        <dbReference type="SAM" id="Phobius"/>
    </source>
</evidence>
<gene>
    <name evidence="2" type="ORF">DQG23_11545</name>
</gene>
<protein>
    <recommendedName>
        <fullName evidence="4">DUF2500 domain-containing protein</fullName>
    </recommendedName>
</protein>
<reference evidence="2 3" key="1">
    <citation type="journal article" date="2009" name="Int. J. Syst. Evol. Microbiol.">
        <title>Paenibacillus contaminans sp. nov., isolated from a contaminated laboratory plate.</title>
        <authorList>
            <person name="Chou J.H."/>
            <person name="Lee J.H."/>
            <person name="Lin M.C."/>
            <person name="Chang P.S."/>
            <person name="Arun A.B."/>
            <person name="Young C.C."/>
            <person name="Chen W.M."/>
        </authorList>
    </citation>
    <scope>NUCLEOTIDE SEQUENCE [LARGE SCALE GENOMIC DNA]</scope>
    <source>
        <strain evidence="2 3">CKOBP-6</strain>
    </source>
</reference>
<sequence>MDDDVLTLIKVLIPMAILLSFFYYFKVIQKKRIDADKRITFCRIEGKRFDSFKTDISSPNFKIYTIIFSDNFGNELEISTNDKKIFNSLKPGQTGKLTHGLGHLVDFEPDSQ</sequence>
<dbReference type="RefSeq" id="WP_113030989.1">
    <property type="nucleotide sequence ID" value="NZ_QMFB01000005.1"/>
</dbReference>
<evidence type="ECO:0008006" key="4">
    <source>
        <dbReference type="Google" id="ProtNLM"/>
    </source>
</evidence>
<dbReference type="Proteomes" id="UP000250369">
    <property type="component" value="Unassembled WGS sequence"/>
</dbReference>
<comment type="caution">
    <text evidence="2">The sequence shown here is derived from an EMBL/GenBank/DDBJ whole genome shotgun (WGS) entry which is preliminary data.</text>
</comment>
<name>A0A329MN34_9BACL</name>
<organism evidence="2 3">
    <name type="scientific">Paenibacillus contaminans</name>
    <dbReference type="NCBI Taxonomy" id="450362"/>
    <lineage>
        <taxon>Bacteria</taxon>
        <taxon>Bacillati</taxon>
        <taxon>Bacillota</taxon>
        <taxon>Bacilli</taxon>
        <taxon>Bacillales</taxon>
        <taxon>Paenibacillaceae</taxon>
        <taxon>Paenibacillus</taxon>
    </lineage>
</organism>
<keyword evidence="1" id="KW-0472">Membrane</keyword>
<proteinExistence type="predicted"/>